<gene>
    <name evidence="2" type="ORF">B0T25DRAFT_610669</name>
</gene>
<dbReference type="Pfam" id="PF24564">
    <property type="entry name" value="DUF7605"/>
    <property type="match status" value="1"/>
</dbReference>
<dbReference type="AlphaFoldDB" id="A0AAJ0MCL0"/>
<keyword evidence="3" id="KW-1185">Reference proteome</keyword>
<organism evidence="2 3">
    <name type="scientific">Lasiosphaeria hispida</name>
    <dbReference type="NCBI Taxonomy" id="260671"/>
    <lineage>
        <taxon>Eukaryota</taxon>
        <taxon>Fungi</taxon>
        <taxon>Dikarya</taxon>
        <taxon>Ascomycota</taxon>
        <taxon>Pezizomycotina</taxon>
        <taxon>Sordariomycetes</taxon>
        <taxon>Sordariomycetidae</taxon>
        <taxon>Sordariales</taxon>
        <taxon>Lasiosphaeriaceae</taxon>
        <taxon>Lasiosphaeria</taxon>
    </lineage>
</organism>
<protein>
    <recommendedName>
        <fullName evidence="1">DUF7605 domain-containing protein</fullName>
    </recommendedName>
</protein>
<evidence type="ECO:0000313" key="3">
    <source>
        <dbReference type="Proteomes" id="UP001275084"/>
    </source>
</evidence>
<evidence type="ECO:0000259" key="1">
    <source>
        <dbReference type="Pfam" id="PF24564"/>
    </source>
</evidence>
<feature type="domain" description="DUF7605" evidence="1">
    <location>
        <begin position="69"/>
        <end position="244"/>
    </location>
</feature>
<name>A0AAJ0MCL0_9PEZI</name>
<evidence type="ECO:0000313" key="2">
    <source>
        <dbReference type="EMBL" id="KAK3349734.1"/>
    </source>
</evidence>
<sequence>MVSEIQLRIAKKYIEDEIPDLTGQVDLWVQSGAGSASIEQKQLVRSTSDGLEARPYRVTLLGFGVLACRISDWTQGAVNAGQVWGEWHHAIYAAFFRNYGEYSTVRTGMRCWNEEAMELVVQELGEPWNELLSATSGYMDTINQAIDDNFDGAIYDLNNALQNKLDSLLPLLRRLGSQQRLLVGEVNTAWGNSLRTDTLSSLRTSYFGQGMEDSYRRCNLESGTGSWQRRKAIINGALGNERLFRNLTSILEAQFRSLTSDLRTEIQAAIETHLADIKKSLDMVRDENIALESEKDPGFRDRLREETGYVKEAMGRVKAVISGD</sequence>
<dbReference type="EMBL" id="JAUIQD010000005">
    <property type="protein sequence ID" value="KAK3349734.1"/>
    <property type="molecule type" value="Genomic_DNA"/>
</dbReference>
<reference evidence="2" key="2">
    <citation type="submission" date="2023-06" db="EMBL/GenBank/DDBJ databases">
        <authorList>
            <consortium name="Lawrence Berkeley National Laboratory"/>
            <person name="Haridas S."/>
            <person name="Hensen N."/>
            <person name="Bonometti L."/>
            <person name="Westerberg I."/>
            <person name="Brannstrom I.O."/>
            <person name="Guillou S."/>
            <person name="Cros-Aarteil S."/>
            <person name="Calhoun S."/>
            <person name="Kuo A."/>
            <person name="Mondo S."/>
            <person name="Pangilinan J."/>
            <person name="Riley R."/>
            <person name="Labutti K."/>
            <person name="Andreopoulos B."/>
            <person name="Lipzen A."/>
            <person name="Chen C."/>
            <person name="Yanf M."/>
            <person name="Daum C."/>
            <person name="Ng V."/>
            <person name="Clum A."/>
            <person name="Steindorff A."/>
            <person name="Ohm R."/>
            <person name="Martin F."/>
            <person name="Silar P."/>
            <person name="Natvig D."/>
            <person name="Lalanne C."/>
            <person name="Gautier V."/>
            <person name="Ament-Velasquez S.L."/>
            <person name="Kruys A."/>
            <person name="Hutchinson M.I."/>
            <person name="Powell A.J."/>
            <person name="Barry K."/>
            <person name="Miller A.N."/>
            <person name="Grigoriev I.V."/>
            <person name="Debuchy R."/>
            <person name="Gladieux P."/>
            <person name="Thoren M.H."/>
            <person name="Johannesson H."/>
        </authorList>
    </citation>
    <scope>NUCLEOTIDE SEQUENCE</scope>
    <source>
        <strain evidence="2">CBS 955.72</strain>
    </source>
</reference>
<reference evidence="2" key="1">
    <citation type="journal article" date="2023" name="Mol. Phylogenet. Evol.">
        <title>Genome-scale phylogeny and comparative genomics of the fungal order Sordariales.</title>
        <authorList>
            <person name="Hensen N."/>
            <person name="Bonometti L."/>
            <person name="Westerberg I."/>
            <person name="Brannstrom I.O."/>
            <person name="Guillou S."/>
            <person name="Cros-Aarteil S."/>
            <person name="Calhoun S."/>
            <person name="Haridas S."/>
            <person name="Kuo A."/>
            <person name="Mondo S."/>
            <person name="Pangilinan J."/>
            <person name="Riley R."/>
            <person name="LaButti K."/>
            <person name="Andreopoulos B."/>
            <person name="Lipzen A."/>
            <person name="Chen C."/>
            <person name="Yan M."/>
            <person name="Daum C."/>
            <person name="Ng V."/>
            <person name="Clum A."/>
            <person name="Steindorff A."/>
            <person name="Ohm R.A."/>
            <person name="Martin F."/>
            <person name="Silar P."/>
            <person name="Natvig D.O."/>
            <person name="Lalanne C."/>
            <person name="Gautier V."/>
            <person name="Ament-Velasquez S.L."/>
            <person name="Kruys A."/>
            <person name="Hutchinson M.I."/>
            <person name="Powell A.J."/>
            <person name="Barry K."/>
            <person name="Miller A.N."/>
            <person name="Grigoriev I.V."/>
            <person name="Debuchy R."/>
            <person name="Gladieux P."/>
            <person name="Hiltunen Thoren M."/>
            <person name="Johannesson H."/>
        </authorList>
    </citation>
    <scope>NUCLEOTIDE SEQUENCE</scope>
    <source>
        <strain evidence="2">CBS 955.72</strain>
    </source>
</reference>
<dbReference type="InterPro" id="IPR056024">
    <property type="entry name" value="DUF7605"/>
</dbReference>
<comment type="caution">
    <text evidence="2">The sequence shown here is derived from an EMBL/GenBank/DDBJ whole genome shotgun (WGS) entry which is preliminary data.</text>
</comment>
<dbReference type="Proteomes" id="UP001275084">
    <property type="component" value="Unassembled WGS sequence"/>
</dbReference>
<proteinExistence type="predicted"/>
<accession>A0AAJ0MCL0</accession>